<evidence type="ECO:0000256" key="5">
    <source>
        <dbReference type="ARBA" id="ARBA00022989"/>
    </source>
</evidence>
<feature type="transmembrane region" description="Helical" evidence="7">
    <location>
        <begin position="195"/>
        <end position="216"/>
    </location>
</feature>
<dbReference type="InterPro" id="IPR050524">
    <property type="entry name" value="APC_YAT"/>
</dbReference>
<organism evidence="9 10">
    <name type="scientific">Lasiodiplodia theobromae</name>
    <dbReference type="NCBI Taxonomy" id="45133"/>
    <lineage>
        <taxon>Eukaryota</taxon>
        <taxon>Fungi</taxon>
        <taxon>Dikarya</taxon>
        <taxon>Ascomycota</taxon>
        <taxon>Pezizomycotina</taxon>
        <taxon>Dothideomycetes</taxon>
        <taxon>Dothideomycetes incertae sedis</taxon>
        <taxon>Botryosphaeriales</taxon>
        <taxon>Botryosphaeriaceae</taxon>
        <taxon>Lasiodiplodia</taxon>
    </lineage>
</organism>
<comment type="caution">
    <text evidence="9">The sequence shown here is derived from an EMBL/GenBank/DDBJ whole genome shotgun (WGS) entry which is preliminary data.</text>
</comment>
<evidence type="ECO:0000313" key="10">
    <source>
        <dbReference type="Proteomes" id="UP000325902"/>
    </source>
</evidence>
<feature type="transmembrane region" description="Helical" evidence="7">
    <location>
        <begin position="143"/>
        <end position="162"/>
    </location>
</feature>
<evidence type="ECO:0000256" key="2">
    <source>
        <dbReference type="ARBA" id="ARBA00022448"/>
    </source>
</evidence>
<feature type="transmembrane region" description="Helical" evidence="7">
    <location>
        <begin position="30"/>
        <end position="51"/>
    </location>
</feature>
<keyword evidence="2" id="KW-0813">Transport</keyword>
<comment type="subcellular location">
    <subcellularLocation>
        <location evidence="1">Membrane</location>
        <topology evidence="1">Multi-pass membrane protein</topology>
    </subcellularLocation>
</comment>
<dbReference type="GO" id="GO:0016020">
    <property type="term" value="C:membrane"/>
    <property type="evidence" value="ECO:0007669"/>
    <property type="project" value="UniProtKB-SubCell"/>
</dbReference>
<keyword evidence="10" id="KW-1185">Reference proteome</keyword>
<proteinExistence type="predicted"/>
<feature type="domain" description="Amino acid permease/ SLC12A" evidence="8">
    <location>
        <begin position="2"/>
        <end position="257"/>
    </location>
</feature>
<feature type="transmembrane region" description="Helical" evidence="7">
    <location>
        <begin position="242"/>
        <end position="260"/>
    </location>
</feature>
<dbReference type="PANTHER" id="PTHR43341">
    <property type="entry name" value="AMINO ACID PERMEASE"/>
    <property type="match status" value="1"/>
</dbReference>
<feature type="transmembrane region" description="Helical" evidence="7">
    <location>
        <begin position="63"/>
        <end position="82"/>
    </location>
</feature>
<name>A0A5N5CY89_9PEZI</name>
<dbReference type="GO" id="GO:0015171">
    <property type="term" value="F:amino acid transmembrane transporter activity"/>
    <property type="evidence" value="ECO:0007669"/>
    <property type="project" value="TreeGrafter"/>
</dbReference>
<keyword evidence="5 7" id="KW-1133">Transmembrane helix</keyword>
<dbReference type="InterPro" id="IPR004841">
    <property type="entry name" value="AA-permease/SLC12A_dom"/>
</dbReference>
<protein>
    <submittedName>
        <fullName evidence="9">Amino-acid permease 1</fullName>
    </submittedName>
</protein>
<dbReference type="PANTHER" id="PTHR43341:SF1">
    <property type="entry name" value="GENERAL AMINO-ACID PERMEASE GAP1"/>
    <property type="match status" value="1"/>
</dbReference>
<evidence type="ECO:0000256" key="6">
    <source>
        <dbReference type="ARBA" id="ARBA00023136"/>
    </source>
</evidence>
<keyword evidence="3 7" id="KW-0812">Transmembrane</keyword>
<feature type="transmembrane region" description="Helical" evidence="7">
    <location>
        <begin position="102"/>
        <end position="122"/>
    </location>
</feature>
<dbReference type="AlphaFoldDB" id="A0A5N5CY89"/>
<keyword evidence="4" id="KW-0029">Amino-acid transport</keyword>
<dbReference type="Gene3D" id="1.20.1740.10">
    <property type="entry name" value="Amino acid/polyamine transporter I"/>
    <property type="match status" value="1"/>
</dbReference>
<dbReference type="Pfam" id="PF00324">
    <property type="entry name" value="AA_permease"/>
    <property type="match status" value="1"/>
</dbReference>
<gene>
    <name evidence="9" type="primary">aap1</name>
    <name evidence="9" type="ORF">DBV05_g10994</name>
</gene>
<evidence type="ECO:0000259" key="8">
    <source>
        <dbReference type="Pfam" id="PF00324"/>
    </source>
</evidence>
<evidence type="ECO:0000256" key="3">
    <source>
        <dbReference type="ARBA" id="ARBA00022692"/>
    </source>
</evidence>
<evidence type="ECO:0000313" key="9">
    <source>
        <dbReference type="EMBL" id="KAB2570335.1"/>
    </source>
</evidence>
<evidence type="ECO:0000256" key="7">
    <source>
        <dbReference type="SAM" id="Phobius"/>
    </source>
</evidence>
<accession>A0A5N5CY89</accession>
<dbReference type="EMBL" id="VCHE01000141">
    <property type="protein sequence ID" value="KAB2570335.1"/>
    <property type="molecule type" value="Genomic_DNA"/>
</dbReference>
<evidence type="ECO:0000256" key="1">
    <source>
        <dbReference type="ARBA" id="ARBA00004141"/>
    </source>
</evidence>
<dbReference type="Proteomes" id="UP000325902">
    <property type="component" value="Unassembled WGS sequence"/>
</dbReference>
<evidence type="ECO:0000256" key="4">
    <source>
        <dbReference type="ARBA" id="ARBA00022970"/>
    </source>
</evidence>
<sequence>MTGWTAIVASEAVFFTILVDYWGQGGIPQAALLTIFLVACTAIFLMPNTVFAWFEYVTSVIKIILFLLIIVTSVAILCGAGPNGYVHDAGAWTELPAYKNGFQGFADCALLAVWAVGDQIFIGIMGGEAKLPRMSMGHATTLVPYRVFGIYMTSIILVSLLVRSDNDRLLGGSGAATSPYIISQLDVGIVVIPDILNAGMIIGVLAISAEAVYLASRVLRSMSHQKLIPEAMAKVDKRGRPFPALLITLAVAAMLTFLGLSCNVPTHDNVWEMADLAHSRRYRRSQLARRHHEFFVLHMLDHRFLHLFPIPSRY</sequence>
<keyword evidence="6 7" id="KW-0472">Membrane</keyword>
<reference evidence="9 10" key="1">
    <citation type="journal article" date="2019" name="Sci. Rep.">
        <title>A multi-omics analysis of the grapevine pathogen Lasiodiplodia theobromae reveals that temperature affects the expression of virulence- and pathogenicity-related genes.</title>
        <authorList>
            <person name="Felix C."/>
            <person name="Meneses R."/>
            <person name="Goncalves M.F.M."/>
            <person name="Tilleman L."/>
            <person name="Duarte A.S."/>
            <person name="Jorrin-Novo J.V."/>
            <person name="Van de Peer Y."/>
            <person name="Deforce D."/>
            <person name="Van Nieuwerburgh F."/>
            <person name="Esteves A.C."/>
            <person name="Alves A."/>
        </authorList>
    </citation>
    <scope>NUCLEOTIDE SEQUENCE [LARGE SCALE GENOMIC DNA]</scope>
    <source>
        <strain evidence="9 10">LA-SOL3</strain>
    </source>
</reference>
<dbReference type="OrthoDB" id="3900342at2759"/>